<accession>A0A0F9A1F4</accession>
<comment type="caution">
    <text evidence="1">The sequence shown here is derived from an EMBL/GenBank/DDBJ whole genome shotgun (WGS) entry which is preliminary data.</text>
</comment>
<gene>
    <name evidence="1" type="ORF">LCGC14_2903790</name>
</gene>
<organism evidence="1">
    <name type="scientific">marine sediment metagenome</name>
    <dbReference type="NCBI Taxonomy" id="412755"/>
    <lineage>
        <taxon>unclassified sequences</taxon>
        <taxon>metagenomes</taxon>
        <taxon>ecological metagenomes</taxon>
    </lineage>
</organism>
<dbReference type="AlphaFoldDB" id="A0A0F9A1F4"/>
<name>A0A0F9A1F4_9ZZZZ</name>
<sequence length="100" mass="11661">MNALIGIYKQSIEKWERILLDISHKADLYYIYNDIFSPCSFCKFYRGCGSCELPKDICGVVGSNGLVGSLWETYNRQEYKKVAKKVIKRLNEELKKLQKE</sequence>
<proteinExistence type="predicted"/>
<reference evidence="1" key="1">
    <citation type="journal article" date="2015" name="Nature">
        <title>Complex archaea that bridge the gap between prokaryotes and eukaryotes.</title>
        <authorList>
            <person name="Spang A."/>
            <person name="Saw J.H."/>
            <person name="Jorgensen S.L."/>
            <person name="Zaremba-Niedzwiedzka K."/>
            <person name="Martijn J."/>
            <person name="Lind A.E."/>
            <person name="van Eijk R."/>
            <person name="Schleper C."/>
            <person name="Guy L."/>
            <person name="Ettema T.J."/>
        </authorList>
    </citation>
    <scope>NUCLEOTIDE SEQUENCE</scope>
</reference>
<evidence type="ECO:0000313" key="1">
    <source>
        <dbReference type="EMBL" id="KKK72444.1"/>
    </source>
</evidence>
<dbReference type="EMBL" id="LAZR01057252">
    <property type="protein sequence ID" value="KKK72444.1"/>
    <property type="molecule type" value="Genomic_DNA"/>
</dbReference>
<protein>
    <submittedName>
        <fullName evidence="1">Uncharacterized protein</fullName>
    </submittedName>
</protein>